<dbReference type="AlphaFoldDB" id="A0A9D4X8Z5"/>
<proteinExistence type="predicted"/>
<feature type="non-terminal residue" evidence="2">
    <location>
        <position position="1"/>
    </location>
</feature>
<comment type="caution">
    <text evidence="2">The sequence shown here is derived from an EMBL/GenBank/DDBJ whole genome shotgun (WGS) entry which is preliminary data.</text>
</comment>
<feature type="compositionally biased region" description="Low complexity" evidence="1">
    <location>
        <begin position="116"/>
        <end position="129"/>
    </location>
</feature>
<accession>A0A9D4X8Z5</accession>
<dbReference type="PANTHER" id="PTHR35162:SF2">
    <property type="entry name" value="OS08G0516600 PROTEIN"/>
    <property type="match status" value="1"/>
</dbReference>
<gene>
    <name evidence="2" type="ORF">KIW84_040544</name>
</gene>
<dbReference type="EMBL" id="JAMSHJ010000004">
    <property type="protein sequence ID" value="KAI5415125.1"/>
    <property type="molecule type" value="Genomic_DNA"/>
</dbReference>
<name>A0A9D4X8Z5_PEA</name>
<evidence type="ECO:0000313" key="3">
    <source>
        <dbReference type="Proteomes" id="UP001058974"/>
    </source>
</evidence>
<organism evidence="2 3">
    <name type="scientific">Pisum sativum</name>
    <name type="common">Garden pea</name>
    <name type="synonym">Lathyrus oleraceus</name>
    <dbReference type="NCBI Taxonomy" id="3888"/>
    <lineage>
        <taxon>Eukaryota</taxon>
        <taxon>Viridiplantae</taxon>
        <taxon>Streptophyta</taxon>
        <taxon>Embryophyta</taxon>
        <taxon>Tracheophyta</taxon>
        <taxon>Spermatophyta</taxon>
        <taxon>Magnoliopsida</taxon>
        <taxon>eudicotyledons</taxon>
        <taxon>Gunneridae</taxon>
        <taxon>Pentapetalae</taxon>
        <taxon>rosids</taxon>
        <taxon>fabids</taxon>
        <taxon>Fabales</taxon>
        <taxon>Fabaceae</taxon>
        <taxon>Papilionoideae</taxon>
        <taxon>50 kb inversion clade</taxon>
        <taxon>NPAAA clade</taxon>
        <taxon>Hologalegina</taxon>
        <taxon>IRL clade</taxon>
        <taxon>Fabeae</taxon>
        <taxon>Lathyrus</taxon>
    </lineage>
</organism>
<evidence type="ECO:0000256" key="1">
    <source>
        <dbReference type="SAM" id="MobiDB-lite"/>
    </source>
</evidence>
<protein>
    <submittedName>
        <fullName evidence="2">Uncharacterized protein</fullName>
    </submittedName>
</protein>
<dbReference type="Gramene" id="Psat04G0054400-T1">
    <property type="protein sequence ID" value="KAI5415125.1"/>
    <property type="gene ID" value="KIW84_040544"/>
</dbReference>
<dbReference type="PANTHER" id="PTHR35162">
    <property type="entry name" value="OS08G0516600 PROTEIN"/>
    <property type="match status" value="1"/>
</dbReference>
<sequence length="180" mass="20848">LSYPSYYIYISFTTTSHHHYIYITLPSQFISNLFLFTPSYIPPSHQKILAQTIQRTKMGLEMAEEFRSITPIKRNNVPTSTITTATTRFNLHTEEEEEEVSDLERRTMEDEDYNYRTPPSSPSTNSVNPVCPPPPRKRRRRSSQSVERKFFQGVPDDLASIFLLRATPATVSHQFKQLAT</sequence>
<feature type="region of interest" description="Disordered" evidence="1">
    <location>
        <begin position="92"/>
        <end position="147"/>
    </location>
</feature>
<reference evidence="2 3" key="1">
    <citation type="journal article" date="2022" name="Nat. Genet.">
        <title>Improved pea reference genome and pan-genome highlight genomic features and evolutionary characteristics.</title>
        <authorList>
            <person name="Yang T."/>
            <person name="Liu R."/>
            <person name="Luo Y."/>
            <person name="Hu S."/>
            <person name="Wang D."/>
            <person name="Wang C."/>
            <person name="Pandey M.K."/>
            <person name="Ge S."/>
            <person name="Xu Q."/>
            <person name="Li N."/>
            <person name="Li G."/>
            <person name="Huang Y."/>
            <person name="Saxena R.K."/>
            <person name="Ji Y."/>
            <person name="Li M."/>
            <person name="Yan X."/>
            <person name="He Y."/>
            <person name="Liu Y."/>
            <person name="Wang X."/>
            <person name="Xiang C."/>
            <person name="Varshney R.K."/>
            <person name="Ding H."/>
            <person name="Gao S."/>
            <person name="Zong X."/>
        </authorList>
    </citation>
    <scope>NUCLEOTIDE SEQUENCE [LARGE SCALE GENOMIC DNA]</scope>
    <source>
        <strain evidence="2 3">cv. Zhongwan 6</strain>
    </source>
</reference>
<dbReference type="InterPro" id="IPR053115">
    <property type="entry name" value="CDK_inhibitor"/>
</dbReference>
<evidence type="ECO:0000313" key="2">
    <source>
        <dbReference type="EMBL" id="KAI5415125.1"/>
    </source>
</evidence>
<dbReference type="Proteomes" id="UP001058974">
    <property type="component" value="Chromosome 4"/>
</dbReference>
<keyword evidence="3" id="KW-1185">Reference proteome</keyword>